<dbReference type="RefSeq" id="XP_025355753.1">
    <property type="nucleotide sequence ID" value="XM_025498746.1"/>
</dbReference>
<gene>
    <name evidence="2" type="ORF">FA14DRAFT_160592</name>
</gene>
<evidence type="ECO:0008006" key="4">
    <source>
        <dbReference type="Google" id="ProtNLM"/>
    </source>
</evidence>
<sequence>MKAFTTAILVLAIGLANVQAAKKCVQNYNIGQSDKHGLSCGPGKEPCVALLNEGKFINSPSKPVKCDSNKKVCQYADDSMLTVQCNQGTVTVQFVGSKNYATAQNHAQNAHTYFVSNQCTHPSKLHSNQKGDTLVVNCNALKPDANGKPTACNPDYAYNRDKAAVKNAFQCGPGIGKCVTVEGKDGEIVRSPSQPVACDPDGKFCKFGDTASFSVKCNQGTYKVDFGKKD</sequence>
<dbReference type="Proteomes" id="UP000245771">
    <property type="component" value="Unassembled WGS sequence"/>
</dbReference>
<dbReference type="InParanoid" id="A0A316VHI6"/>
<organism evidence="2 3">
    <name type="scientific">Meira miltonrushii</name>
    <dbReference type="NCBI Taxonomy" id="1280837"/>
    <lineage>
        <taxon>Eukaryota</taxon>
        <taxon>Fungi</taxon>
        <taxon>Dikarya</taxon>
        <taxon>Basidiomycota</taxon>
        <taxon>Ustilaginomycotina</taxon>
        <taxon>Exobasidiomycetes</taxon>
        <taxon>Exobasidiales</taxon>
        <taxon>Brachybasidiaceae</taxon>
        <taxon>Meira</taxon>
    </lineage>
</organism>
<feature type="non-terminal residue" evidence="2">
    <location>
        <position position="230"/>
    </location>
</feature>
<evidence type="ECO:0000313" key="2">
    <source>
        <dbReference type="EMBL" id="PWN35451.1"/>
    </source>
</evidence>
<keyword evidence="1" id="KW-0732">Signal</keyword>
<dbReference type="GeneID" id="37020527"/>
<protein>
    <recommendedName>
        <fullName evidence="4">Secreted protein</fullName>
    </recommendedName>
</protein>
<accession>A0A316VHI6</accession>
<reference evidence="2 3" key="1">
    <citation type="journal article" date="2018" name="Mol. Biol. Evol.">
        <title>Broad Genomic Sampling Reveals a Smut Pathogenic Ancestry of the Fungal Clade Ustilaginomycotina.</title>
        <authorList>
            <person name="Kijpornyongpan T."/>
            <person name="Mondo S.J."/>
            <person name="Barry K."/>
            <person name="Sandor L."/>
            <person name="Lee J."/>
            <person name="Lipzen A."/>
            <person name="Pangilinan J."/>
            <person name="LaButti K."/>
            <person name="Hainaut M."/>
            <person name="Henrissat B."/>
            <person name="Grigoriev I.V."/>
            <person name="Spatafora J.W."/>
            <person name="Aime M.C."/>
        </authorList>
    </citation>
    <scope>NUCLEOTIDE SEQUENCE [LARGE SCALE GENOMIC DNA]</scope>
    <source>
        <strain evidence="2 3">MCA 3882</strain>
    </source>
</reference>
<dbReference type="AlphaFoldDB" id="A0A316VHI6"/>
<keyword evidence="3" id="KW-1185">Reference proteome</keyword>
<feature type="chain" id="PRO_5016303396" description="Secreted protein" evidence="1">
    <location>
        <begin position="21"/>
        <end position="230"/>
    </location>
</feature>
<feature type="signal peptide" evidence="1">
    <location>
        <begin position="1"/>
        <end position="20"/>
    </location>
</feature>
<name>A0A316VHI6_9BASI</name>
<evidence type="ECO:0000313" key="3">
    <source>
        <dbReference type="Proteomes" id="UP000245771"/>
    </source>
</evidence>
<dbReference type="EMBL" id="KZ819603">
    <property type="protein sequence ID" value="PWN35451.1"/>
    <property type="molecule type" value="Genomic_DNA"/>
</dbReference>
<proteinExistence type="predicted"/>
<evidence type="ECO:0000256" key="1">
    <source>
        <dbReference type="SAM" id="SignalP"/>
    </source>
</evidence>